<feature type="domain" description="Pseudouridine synthase RsuA/RluA-like" evidence="5">
    <location>
        <begin position="60"/>
        <end position="234"/>
    </location>
</feature>
<dbReference type="Gene3D" id="3.30.70.1560">
    <property type="entry name" value="Alpha-L RNA-binding motif"/>
    <property type="match status" value="2"/>
</dbReference>
<evidence type="ECO:0000259" key="5">
    <source>
        <dbReference type="Pfam" id="PF00849"/>
    </source>
</evidence>
<dbReference type="PROSITE" id="PS01149">
    <property type="entry name" value="PSI_RSU"/>
    <property type="match status" value="1"/>
</dbReference>
<dbReference type="InterPro" id="IPR006145">
    <property type="entry name" value="PsdUridine_synth_RsuA/RluA"/>
</dbReference>
<dbReference type="InterPro" id="IPR050343">
    <property type="entry name" value="RsuA_PseudoU_synthase"/>
</dbReference>
<dbReference type="SUPFAM" id="SSF55120">
    <property type="entry name" value="Pseudouridine synthase"/>
    <property type="match status" value="1"/>
</dbReference>
<dbReference type="EMBL" id="QXDJ01000003">
    <property type="protein sequence ID" value="RII34549.1"/>
    <property type="molecule type" value="Genomic_DNA"/>
</dbReference>
<evidence type="ECO:0000256" key="3">
    <source>
        <dbReference type="PROSITE-ProRule" id="PRU00182"/>
    </source>
</evidence>
<dbReference type="InterPro" id="IPR002942">
    <property type="entry name" value="S4_RNA-bd"/>
</dbReference>
<name>A0A399IQG9_9CLOT</name>
<reference evidence="7 8" key="1">
    <citation type="submission" date="2018-08" db="EMBL/GenBank/DDBJ databases">
        <title>Genome of Clostridium chromiireducens C1, DSM12136.</title>
        <authorList>
            <person name="Xing M."/>
            <person name="Wei Y."/>
            <person name="Ang E.L."/>
            <person name="Zhao H."/>
            <person name="Zhang Y."/>
        </authorList>
    </citation>
    <scope>NUCLEOTIDE SEQUENCE [LARGE SCALE GENOMIC DNA]</scope>
    <source>
        <strain evidence="7 8">C1</strain>
    </source>
</reference>
<protein>
    <recommendedName>
        <fullName evidence="4">Pseudouridine synthase</fullName>
        <ecNumber evidence="4">5.4.99.-</ecNumber>
    </recommendedName>
</protein>
<dbReference type="InterPro" id="IPR018496">
    <property type="entry name" value="PsdUridine_synth_RsuA/RluB_CS"/>
</dbReference>
<dbReference type="AlphaFoldDB" id="A0A399IQG9"/>
<dbReference type="Gene3D" id="3.30.70.580">
    <property type="entry name" value="Pseudouridine synthase I, catalytic domain, N-terminal subdomain"/>
    <property type="match status" value="2"/>
</dbReference>
<comment type="caution">
    <text evidence="7">The sequence shown here is derived from an EMBL/GenBank/DDBJ whole genome shotgun (WGS) entry which is preliminary data.</text>
</comment>
<evidence type="ECO:0000313" key="8">
    <source>
        <dbReference type="Proteomes" id="UP000265930"/>
    </source>
</evidence>
<dbReference type="GO" id="GO:0003723">
    <property type="term" value="F:RNA binding"/>
    <property type="evidence" value="ECO:0007669"/>
    <property type="project" value="UniProtKB-KW"/>
</dbReference>
<evidence type="ECO:0000256" key="4">
    <source>
        <dbReference type="RuleBase" id="RU003887"/>
    </source>
</evidence>
<feature type="domain" description="RNA-binding S4" evidence="6">
    <location>
        <begin position="1"/>
        <end position="34"/>
    </location>
</feature>
<proteinExistence type="inferred from homology"/>
<accession>A0A399IQG9</accession>
<dbReference type="InterPro" id="IPR042092">
    <property type="entry name" value="PsdUridine_s_RsuA/RluB/E/F_cat"/>
</dbReference>
<dbReference type="GO" id="GO:0120159">
    <property type="term" value="F:rRNA pseudouridine synthase activity"/>
    <property type="evidence" value="ECO:0007669"/>
    <property type="project" value="UniProtKB-ARBA"/>
</dbReference>
<organism evidence="7 8">
    <name type="scientific">Clostridium chromiireducens</name>
    <dbReference type="NCBI Taxonomy" id="225345"/>
    <lineage>
        <taxon>Bacteria</taxon>
        <taxon>Bacillati</taxon>
        <taxon>Bacillota</taxon>
        <taxon>Clostridia</taxon>
        <taxon>Eubacteriales</taxon>
        <taxon>Clostridiaceae</taxon>
        <taxon>Clostridium</taxon>
    </lineage>
</organism>
<dbReference type="NCBIfam" id="TIGR00093">
    <property type="entry name" value="pseudouridine synthase"/>
    <property type="match status" value="1"/>
</dbReference>
<dbReference type="Gene3D" id="3.10.290.10">
    <property type="entry name" value="RNA-binding S4 domain"/>
    <property type="match status" value="1"/>
</dbReference>
<evidence type="ECO:0000313" key="7">
    <source>
        <dbReference type="EMBL" id="RII34549.1"/>
    </source>
</evidence>
<dbReference type="CDD" id="cd00165">
    <property type="entry name" value="S4"/>
    <property type="match status" value="1"/>
</dbReference>
<dbReference type="InterPro" id="IPR020103">
    <property type="entry name" value="PsdUridine_synth_cat_dom_sf"/>
</dbReference>
<dbReference type="RefSeq" id="WP_119367235.1">
    <property type="nucleotide sequence ID" value="NZ_QXDJ01000003.1"/>
</dbReference>
<dbReference type="GO" id="GO:0000455">
    <property type="term" value="P:enzyme-directed rRNA pseudouridine synthesis"/>
    <property type="evidence" value="ECO:0007669"/>
    <property type="project" value="UniProtKB-ARBA"/>
</dbReference>
<keyword evidence="3" id="KW-0694">RNA-binding</keyword>
<dbReference type="InterPro" id="IPR036986">
    <property type="entry name" value="S4_RNA-bd_sf"/>
</dbReference>
<dbReference type="Pfam" id="PF00849">
    <property type="entry name" value="PseudoU_synth_2"/>
    <property type="match status" value="1"/>
</dbReference>
<evidence type="ECO:0000259" key="6">
    <source>
        <dbReference type="Pfam" id="PF01479"/>
    </source>
</evidence>
<dbReference type="SUPFAM" id="SSF55174">
    <property type="entry name" value="Alpha-L RNA-binding motif"/>
    <property type="match status" value="1"/>
</dbReference>
<dbReference type="PROSITE" id="PS50889">
    <property type="entry name" value="S4"/>
    <property type="match status" value="1"/>
</dbReference>
<dbReference type="Proteomes" id="UP000265930">
    <property type="component" value="Unassembled WGS sequence"/>
</dbReference>
<evidence type="ECO:0000256" key="2">
    <source>
        <dbReference type="ARBA" id="ARBA00023235"/>
    </source>
</evidence>
<dbReference type="PANTHER" id="PTHR47683">
    <property type="entry name" value="PSEUDOURIDINE SYNTHASE FAMILY PROTEIN-RELATED"/>
    <property type="match status" value="1"/>
</dbReference>
<dbReference type="InterPro" id="IPR020094">
    <property type="entry name" value="TruA/RsuA/RluB/E/F_N"/>
</dbReference>
<keyword evidence="2 4" id="KW-0413">Isomerase</keyword>
<dbReference type="PANTHER" id="PTHR47683:SF2">
    <property type="entry name" value="RNA-BINDING S4 DOMAIN-CONTAINING PROTEIN"/>
    <property type="match status" value="1"/>
</dbReference>
<sequence>MRINKLFSNYGICSRKETNKLIEEKRVKVNGKLCVLGQWVEDADEILLDDRPILMKEKVYIALNKPVGITCTAENNDKDNIIHFMKYPQYIFPVGRLDKDSQGLIILTNDGKLANELLECENMHEKEYIVEVDRDFNDEFIAELSQGVDILSNVSSGIRRISDNLGVCKDEFNKNTLLSSDDLWNINAVNLKDINVKNKKDFIRTRECKVNRISSNSFKIILTQGLNRQIRKMCGAFGFKVTKLERIRILNINIENIDVGEWRYLSKDEIEDLKRKLNFNLEEIK</sequence>
<evidence type="ECO:0000256" key="1">
    <source>
        <dbReference type="ARBA" id="ARBA00008348"/>
    </source>
</evidence>
<dbReference type="Pfam" id="PF01479">
    <property type="entry name" value="S4"/>
    <property type="match status" value="1"/>
</dbReference>
<comment type="similarity">
    <text evidence="1 4">Belongs to the pseudouridine synthase RsuA family.</text>
</comment>
<dbReference type="EC" id="5.4.99.-" evidence="4"/>
<dbReference type="InterPro" id="IPR000748">
    <property type="entry name" value="PsdUridine_synth_RsuA/RluB/E/F"/>
</dbReference>
<gene>
    <name evidence="7" type="ORF">D2A34_15535</name>
</gene>